<keyword evidence="5" id="KW-0547">Nucleotide-binding</keyword>
<gene>
    <name evidence="17" type="ORF">PCS_03482</name>
</gene>
<dbReference type="Gene3D" id="3.30.450.20">
    <property type="entry name" value="PAS domain"/>
    <property type="match status" value="4"/>
</dbReference>
<dbReference type="Pfam" id="PF08448">
    <property type="entry name" value="PAS_4"/>
    <property type="match status" value="2"/>
</dbReference>
<dbReference type="PROSITE" id="PS50112">
    <property type="entry name" value="PAS"/>
    <property type="match status" value="3"/>
</dbReference>
<dbReference type="PANTHER" id="PTHR45339">
    <property type="entry name" value="HYBRID SIGNAL TRANSDUCTION HISTIDINE KINASE J"/>
    <property type="match status" value="1"/>
</dbReference>
<dbReference type="NCBIfam" id="TIGR00229">
    <property type="entry name" value="sensory_box"/>
    <property type="match status" value="4"/>
</dbReference>
<comment type="subunit">
    <text evidence="9">At low DSF concentrations, interacts with RpfF.</text>
</comment>
<keyword evidence="3 11" id="KW-0597">Phosphoprotein</keyword>
<dbReference type="Pfam" id="PF02518">
    <property type="entry name" value="HATPase_c"/>
    <property type="match status" value="1"/>
</dbReference>
<evidence type="ECO:0000256" key="3">
    <source>
        <dbReference type="ARBA" id="ARBA00022553"/>
    </source>
</evidence>
<dbReference type="InterPro" id="IPR036097">
    <property type="entry name" value="HisK_dim/P_sf"/>
</dbReference>
<feature type="domain" description="PAS" evidence="15">
    <location>
        <begin position="180"/>
        <end position="250"/>
    </location>
</feature>
<dbReference type="Gene3D" id="3.30.565.10">
    <property type="entry name" value="Histidine kinase-like ATPase, C-terminal domain"/>
    <property type="match status" value="1"/>
</dbReference>
<dbReference type="InterPro" id="IPR013656">
    <property type="entry name" value="PAS_4"/>
</dbReference>
<dbReference type="SMART" id="SM00091">
    <property type="entry name" value="PAS"/>
    <property type="match status" value="3"/>
</dbReference>
<dbReference type="PROSITE" id="PS50109">
    <property type="entry name" value="HIS_KIN"/>
    <property type="match status" value="1"/>
</dbReference>
<dbReference type="SMART" id="SM00448">
    <property type="entry name" value="REC"/>
    <property type="match status" value="1"/>
</dbReference>
<dbReference type="InterPro" id="IPR036890">
    <property type="entry name" value="HATPase_C_sf"/>
</dbReference>
<dbReference type="CDD" id="cd17546">
    <property type="entry name" value="REC_hyHK_CKI1_RcsC-like"/>
    <property type="match status" value="1"/>
</dbReference>
<dbReference type="AlphaFoldDB" id="M5PP91"/>
<dbReference type="CDD" id="cd16922">
    <property type="entry name" value="HATPase_EvgS-ArcB-TorS-like"/>
    <property type="match status" value="1"/>
</dbReference>
<dbReference type="Pfam" id="PF00989">
    <property type="entry name" value="PAS"/>
    <property type="match status" value="1"/>
</dbReference>
<keyword evidence="4" id="KW-0808">Transferase</keyword>
<feature type="domain" description="Histidine kinase" evidence="13">
    <location>
        <begin position="575"/>
        <end position="798"/>
    </location>
</feature>
<evidence type="ECO:0000256" key="12">
    <source>
        <dbReference type="SAM" id="Coils"/>
    </source>
</evidence>
<dbReference type="EC" id="2.7.13.3" evidence="2"/>
<feature type="domain" description="PAC" evidence="16">
    <location>
        <begin position="127"/>
        <end position="179"/>
    </location>
</feature>
<dbReference type="PROSITE" id="PS50113">
    <property type="entry name" value="PAC"/>
    <property type="match status" value="3"/>
</dbReference>
<dbReference type="Pfam" id="PF00512">
    <property type="entry name" value="HisKA"/>
    <property type="match status" value="1"/>
</dbReference>
<dbReference type="InterPro" id="IPR004358">
    <property type="entry name" value="Sig_transdc_His_kin-like_C"/>
</dbReference>
<evidence type="ECO:0000259" key="15">
    <source>
        <dbReference type="PROSITE" id="PS50112"/>
    </source>
</evidence>
<keyword evidence="7" id="KW-0067">ATP-binding</keyword>
<organism evidence="17 18">
    <name type="scientific">Desulfocurvibacter africanus PCS</name>
    <dbReference type="NCBI Taxonomy" id="1262666"/>
    <lineage>
        <taxon>Bacteria</taxon>
        <taxon>Pseudomonadati</taxon>
        <taxon>Thermodesulfobacteriota</taxon>
        <taxon>Desulfovibrionia</taxon>
        <taxon>Desulfovibrionales</taxon>
        <taxon>Desulfovibrionaceae</taxon>
        <taxon>Desulfocurvibacter</taxon>
    </lineage>
</organism>
<evidence type="ECO:0000256" key="8">
    <source>
        <dbReference type="ARBA" id="ARBA00023012"/>
    </source>
</evidence>
<dbReference type="PANTHER" id="PTHR45339:SF1">
    <property type="entry name" value="HYBRID SIGNAL TRANSDUCTION HISTIDINE KINASE J"/>
    <property type="match status" value="1"/>
</dbReference>
<keyword evidence="8" id="KW-0902">Two-component regulatory system</keyword>
<dbReference type="InterPro" id="IPR001610">
    <property type="entry name" value="PAC"/>
</dbReference>
<sequence length="947" mass="106735">MPGQEHKDHIIENLRARLAEYERRDQERREAERGWWGESHLDALKLLQNVMAYLPEGMAVFDAEDATLRMVSKEGLRVIGQPLAKMQWQSQEKTLNVWKVLYPDGETPVPFDELPSIRTIRTGHVTVEEEYVFQRADGSKIPVILNAGPIRGDQEEILGALISWIDISERKKLEEELKASEIRFRSAFEQAAVGMAHLDLDGRFLRVNRRLCEITGYSPDELTQRTIMDITHPENIWEDLALFDQLVRREIDHFRLEKRSFHKDGRTIWVQLTAILTRGEHGEPLFFLVVVEDITRRKQDEAELYRREELFRALAENSPDVISVYDRDLRRTYISPSIERETGLSRDDLVGKTLRELQAEGAVYTTKMVDSFERGVRRTFETGEQVTVDFTYLTTAGKRKFHQLRMAPLRSPDGEVRQVISISRDMTALKEVEADLHIREERYRALVENSPDGIVRYDKDMRYLYVNPCFARMTGLPAQAIVGKQLGILGLSLEMQQRVAGATRAALATGQEQSCEISWEGPRGIRFIDIRFVPEVGRDGGMNTVLAVSRDITELGQAKKEAERANRAKSEFLASMSHEIRTPMNGIIGLTELALMQRPTAKIRDYLGMVKQSADSLLDIINDILDLSKIEAGRVELDKESFNPREMLQGLFETMRIEAARKGITLAASIDPRVPASLYGDEGRLRQIFVNLIGNAIKFTDAGGVSVQVSAEEHWFGAKPGPVEIIASIRDTGTGIPPNRLKTIFEPFDTGTRSTRHGGTGLGLTITKGLIDLMGGRITVKSQPGKGSTFSFSVMLELATPEERPEMAAQPLAKPELRPLKVLLAEDNEINRFLALELLKERGHVVTAVENGRDALDMLAKERFDLVLMDVQMPEINGVEATRRIRAGKVPDADPRIPIVALTAYALKGDREKFMSAGMDDYLSKPLDLKELDRVLERLGSDKGAAG</sequence>
<dbReference type="InterPro" id="IPR003594">
    <property type="entry name" value="HATPase_dom"/>
</dbReference>
<comment type="caution">
    <text evidence="17">The sequence shown here is derived from an EMBL/GenBank/DDBJ whole genome shotgun (WGS) entry which is preliminary data.</text>
</comment>
<evidence type="ECO:0000256" key="9">
    <source>
        <dbReference type="ARBA" id="ARBA00064003"/>
    </source>
</evidence>
<accession>M5PP91</accession>
<name>M5PP91_DESAF</name>
<evidence type="ECO:0000256" key="7">
    <source>
        <dbReference type="ARBA" id="ARBA00022840"/>
    </source>
</evidence>
<dbReference type="SUPFAM" id="SSF55785">
    <property type="entry name" value="PYP-like sensor domain (PAS domain)"/>
    <property type="match status" value="4"/>
</dbReference>
<evidence type="ECO:0000256" key="6">
    <source>
        <dbReference type="ARBA" id="ARBA00022777"/>
    </source>
</evidence>
<dbReference type="Pfam" id="PF13426">
    <property type="entry name" value="PAS_9"/>
    <property type="match status" value="1"/>
</dbReference>
<evidence type="ECO:0000256" key="11">
    <source>
        <dbReference type="PROSITE-ProRule" id="PRU00169"/>
    </source>
</evidence>
<protein>
    <recommendedName>
        <fullName evidence="10">Sensory/regulatory protein RpfC</fullName>
        <ecNumber evidence="2">2.7.13.3</ecNumber>
    </recommendedName>
</protein>
<dbReference type="PRINTS" id="PR00344">
    <property type="entry name" value="BCTRLSENSOR"/>
</dbReference>
<evidence type="ECO:0000256" key="2">
    <source>
        <dbReference type="ARBA" id="ARBA00012438"/>
    </source>
</evidence>
<dbReference type="OrthoDB" id="9816309at2"/>
<dbReference type="InterPro" id="IPR011006">
    <property type="entry name" value="CheY-like_superfamily"/>
</dbReference>
<dbReference type="InterPro" id="IPR005467">
    <property type="entry name" value="His_kinase_dom"/>
</dbReference>
<evidence type="ECO:0000256" key="4">
    <source>
        <dbReference type="ARBA" id="ARBA00022679"/>
    </source>
</evidence>
<feature type="coiled-coil region" evidence="12">
    <location>
        <begin position="4"/>
        <end position="31"/>
    </location>
</feature>
<dbReference type="SMART" id="SM00086">
    <property type="entry name" value="PAC"/>
    <property type="match status" value="4"/>
</dbReference>
<feature type="domain" description="PAS" evidence="15">
    <location>
        <begin position="307"/>
        <end position="357"/>
    </location>
</feature>
<dbReference type="SUPFAM" id="SSF55874">
    <property type="entry name" value="ATPase domain of HSP90 chaperone/DNA topoisomerase II/histidine kinase"/>
    <property type="match status" value="1"/>
</dbReference>
<dbReference type="EMBL" id="AOSV01000039">
    <property type="protein sequence ID" value="EMG35789.1"/>
    <property type="molecule type" value="Genomic_DNA"/>
</dbReference>
<dbReference type="GO" id="GO:0006355">
    <property type="term" value="P:regulation of DNA-templated transcription"/>
    <property type="evidence" value="ECO:0007669"/>
    <property type="project" value="InterPro"/>
</dbReference>
<dbReference type="InterPro" id="IPR000014">
    <property type="entry name" value="PAS"/>
</dbReference>
<dbReference type="FunFam" id="1.10.287.130:FF:000002">
    <property type="entry name" value="Two-component osmosensing histidine kinase"/>
    <property type="match status" value="1"/>
</dbReference>
<dbReference type="CDD" id="cd00130">
    <property type="entry name" value="PAS"/>
    <property type="match status" value="3"/>
</dbReference>
<dbReference type="InterPro" id="IPR035965">
    <property type="entry name" value="PAS-like_dom_sf"/>
</dbReference>
<dbReference type="GO" id="GO:0005524">
    <property type="term" value="F:ATP binding"/>
    <property type="evidence" value="ECO:0007669"/>
    <property type="project" value="UniProtKB-KW"/>
</dbReference>
<dbReference type="Gene3D" id="1.10.287.130">
    <property type="match status" value="1"/>
</dbReference>
<dbReference type="GO" id="GO:0000155">
    <property type="term" value="F:phosphorelay sensor kinase activity"/>
    <property type="evidence" value="ECO:0007669"/>
    <property type="project" value="InterPro"/>
</dbReference>
<evidence type="ECO:0000259" key="14">
    <source>
        <dbReference type="PROSITE" id="PS50110"/>
    </source>
</evidence>
<keyword evidence="12" id="KW-0175">Coiled coil</keyword>
<dbReference type="Gene3D" id="3.40.50.2300">
    <property type="match status" value="1"/>
</dbReference>
<evidence type="ECO:0000313" key="18">
    <source>
        <dbReference type="Proteomes" id="UP000011922"/>
    </source>
</evidence>
<feature type="domain" description="Response regulatory" evidence="14">
    <location>
        <begin position="821"/>
        <end position="940"/>
    </location>
</feature>
<evidence type="ECO:0000259" key="16">
    <source>
        <dbReference type="PROSITE" id="PS50113"/>
    </source>
</evidence>
<dbReference type="Pfam" id="PF00072">
    <property type="entry name" value="Response_reg"/>
    <property type="match status" value="1"/>
</dbReference>
<dbReference type="InterPro" id="IPR003661">
    <property type="entry name" value="HisK_dim/P_dom"/>
</dbReference>
<reference evidence="17 18" key="1">
    <citation type="journal article" date="2013" name="Genome Announc.">
        <title>Draft Genome Sequence for Desulfovibrio africanus Strain PCS.</title>
        <authorList>
            <person name="Brown S.D."/>
            <person name="Utturkar S.M."/>
            <person name="Arkin A.P."/>
            <person name="Deutschbauer A.M."/>
            <person name="Elias D.A."/>
            <person name="Hazen T.C."/>
            <person name="Chakraborty R."/>
        </authorList>
    </citation>
    <scope>NUCLEOTIDE SEQUENCE [LARGE SCALE GENOMIC DNA]</scope>
    <source>
        <strain evidence="17 18">PCS</strain>
    </source>
</reference>
<evidence type="ECO:0000256" key="1">
    <source>
        <dbReference type="ARBA" id="ARBA00000085"/>
    </source>
</evidence>
<feature type="domain" description="PAC" evidence="16">
    <location>
        <begin position="254"/>
        <end position="306"/>
    </location>
</feature>
<feature type="domain" description="PAC" evidence="16">
    <location>
        <begin position="386"/>
        <end position="438"/>
    </location>
</feature>
<comment type="catalytic activity">
    <reaction evidence="1">
        <text>ATP + protein L-histidine = ADP + protein N-phospho-L-histidine.</text>
        <dbReference type="EC" id="2.7.13.3"/>
    </reaction>
</comment>
<keyword evidence="6" id="KW-0418">Kinase</keyword>
<dbReference type="SUPFAM" id="SSF52172">
    <property type="entry name" value="CheY-like"/>
    <property type="match status" value="1"/>
</dbReference>
<dbReference type="InterPro" id="IPR013767">
    <property type="entry name" value="PAS_fold"/>
</dbReference>
<proteinExistence type="predicted"/>
<dbReference type="RefSeq" id="WP_005989560.1">
    <property type="nucleotide sequence ID" value="NZ_AOSV01000039.1"/>
</dbReference>
<feature type="domain" description="PAS" evidence="15">
    <location>
        <begin position="439"/>
        <end position="486"/>
    </location>
</feature>
<evidence type="ECO:0000313" key="17">
    <source>
        <dbReference type="EMBL" id="EMG35789.1"/>
    </source>
</evidence>
<dbReference type="SUPFAM" id="SSF47384">
    <property type="entry name" value="Homodimeric domain of signal transducing histidine kinase"/>
    <property type="match status" value="1"/>
</dbReference>
<dbReference type="PROSITE" id="PS50110">
    <property type="entry name" value="RESPONSE_REGULATORY"/>
    <property type="match status" value="1"/>
</dbReference>
<evidence type="ECO:0000256" key="5">
    <source>
        <dbReference type="ARBA" id="ARBA00022741"/>
    </source>
</evidence>
<dbReference type="CDD" id="cd00082">
    <property type="entry name" value="HisKA"/>
    <property type="match status" value="1"/>
</dbReference>
<feature type="modified residue" description="4-aspartylphosphate" evidence="11">
    <location>
        <position position="870"/>
    </location>
</feature>
<dbReference type="FunFam" id="3.30.565.10:FF:000010">
    <property type="entry name" value="Sensor histidine kinase RcsC"/>
    <property type="match status" value="1"/>
</dbReference>
<evidence type="ECO:0000256" key="10">
    <source>
        <dbReference type="ARBA" id="ARBA00068150"/>
    </source>
</evidence>
<dbReference type="SMART" id="SM00387">
    <property type="entry name" value="HATPase_c"/>
    <property type="match status" value="1"/>
</dbReference>
<dbReference type="InterPro" id="IPR001789">
    <property type="entry name" value="Sig_transdc_resp-reg_receiver"/>
</dbReference>
<dbReference type="Proteomes" id="UP000011922">
    <property type="component" value="Unassembled WGS sequence"/>
</dbReference>
<dbReference type="PATRIC" id="fig|1262666.3.peg.3544"/>
<dbReference type="SMART" id="SM00388">
    <property type="entry name" value="HisKA"/>
    <property type="match status" value="1"/>
</dbReference>
<evidence type="ECO:0000259" key="13">
    <source>
        <dbReference type="PROSITE" id="PS50109"/>
    </source>
</evidence>
<dbReference type="InterPro" id="IPR000700">
    <property type="entry name" value="PAS-assoc_C"/>
</dbReference>